<evidence type="ECO:0000313" key="6">
    <source>
        <dbReference type="Proteomes" id="UP001232445"/>
    </source>
</evidence>
<name>A0ABU0CTX4_9BACI</name>
<keyword evidence="6" id="KW-1185">Reference proteome</keyword>
<dbReference type="SMART" id="SM00646">
    <property type="entry name" value="Ami_3"/>
    <property type="match status" value="1"/>
</dbReference>
<protein>
    <submittedName>
        <fullName evidence="5">N-acetylmuramoyl-L-alanine amidase</fullName>
    </submittedName>
</protein>
<sequence>MRIKKSHNRYLVIILLLLFLSSLFCGQAQAYYPDIGNSTAKYAIIALSDVGIIKGHKDGTFKPNNPITRAEFAVILAGILNLPDQPEKAKHFRDVHSWARGAVGALVNANIVAGKEATFFGADDYLTREDMAVFFVRALGYQQQAESLNLNLPLKDVRYISNYAVRHVAFAYNIGLINGYTNGHFGPRDLSKREQVAHLAYQVYKKRADYTNAANNLIKNHQPVKIFIDPGHGGSDAGAVSPINKIKEKDIALEISLIAAEILEREYAGVVVRLSRTTDVYPTLSERVAMANNWSADYFVSIHHNAGGGTGFESYRYGNNQQTVDLQRQIHTHIATHLQNSYGLRDRGMKTANFYVLRYTSMPAILLELLFLDHAYDASLLQQKSFRQYLAHLVAEAIAKAHGLEKKQYY</sequence>
<dbReference type="Gene3D" id="3.40.630.40">
    <property type="entry name" value="Zn-dependent exopeptidases"/>
    <property type="match status" value="1"/>
</dbReference>
<reference evidence="5 6" key="1">
    <citation type="submission" date="2023-07" db="EMBL/GenBank/DDBJ databases">
        <title>Genomic Encyclopedia of Type Strains, Phase IV (KMG-IV): sequencing the most valuable type-strain genomes for metagenomic binning, comparative biology and taxonomic classification.</title>
        <authorList>
            <person name="Goeker M."/>
        </authorList>
    </citation>
    <scope>NUCLEOTIDE SEQUENCE [LARGE SCALE GENOMIC DNA]</scope>
    <source>
        <strain evidence="5 6">DSM 17740</strain>
    </source>
</reference>
<dbReference type="PANTHER" id="PTHR30404">
    <property type="entry name" value="N-ACETYLMURAMOYL-L-ALANINE AMIDASE"/>
    <property type="match status" value="1"/>
</dbReference>
<dbReference type="InterPro" id="IPR002508">
    <property type="entry name" value="MurNAc-LAA_cat"/>
</dbReference>
<organism evidence="5 6">
    <name type="scientific">Caldalkalibacillus uzonensis</name>
    <dbReference type="NCBI Taxonomy" id="353224"/>
    <lineage>
        <taxon>Bacteria</taxon>
        <taxon>Bacillati</taxon>
        <taxon>Bacillota</taxon>
        <taxon>Bacilli</taxon>
        <taxon>Bacillales</taxon>
        <taxon>Bacillaceae</taxon>
        <taxon>Caldalkalibacillus</taxon>
    </lineage>
</organism>
<accession>A0ABU0CTX4</accession>
<feature type="domain" description="SLH" evidence="4">
    <location>
        <begin position="27"/>
        <end position="90"/>
    </location>
</feature>
<keyword evidence="1 3" id="KW-0732">Signal</keyword>
<dbReference type="CDD" id="cd02696">
    <property type="entry name" value="MurNAc-LAA"/>
    <property type="match status" value="1"/>
</dbReference>
<proteinExistence type="predicted"/>
<evidence type="ECO:0000256" key="1">
    <source>
        <dbReference type="ARBA" id="ARBA00022729"/>
    </source>
</evidence>
<feature type="domain" description="SLH" evidence="4">
    <location>
        <begin position="91"/>
        <end position="149"/>
    </location>
</feature>
<dbReference type="InterPro" id="IPR001119">
    <property type="entry name" value="SLH_dom"/>
</dbReference>
<dbReference type="EMBL" id="JAUSUQ010000010">
    <property type="protein sequence ID" value="MDQ0339878.1"/>
    <property type="molecule type" value="Genomic_DNA"/>
</dbReference>
<dbReference type="Pfam" id="PF01520">
    <property type="entry name" value="Amidase_3"/>
    <property type="match status" value="1"/>
</dbReference>
<gene>
    <name evidence="5" type="ORF">J2S00_002673</name>
</gene>
<feature type="domain" description="SLH" evidence="4">
    <location>
        <begin position="151"/>
        <end position="214"/>
    </location>
</feature>
<evidence type="ECO:0000259" key="4">
    <source>
        <dbReference type="PROSITE" id="PS51272"/>
    </source>
</evidence>
<feature type="signal peptide" evidence="3">
    <location>
        <begin position="1"/>
        <end position="30"/>
    </location>
</feature>
<dbReference type="PANTHER" id="PTHR30404:SF0">
    <property type="entry name" value="N-ACETYLMURAMOYL-L-ALANINE AMIDASE AMIC"/>
    <property type="match status" value="1"/>
</dbReference>
<evidence type="ECO:0000256" key="2">
    <source>
        <dbReference type="ARBA" id="ARBA00022801"/>
    </source>
</evidence>
<dbReference type="RefSeq" id="WP_307340543.1">
    <property type="nucleotide sequence ID" value="NZ_JAUSUQ010000010.1"/>
</dbReference>
<evidence type="ECO:0000256" key="3">
    <source>
        <dbReference type="SAM" id="SignalP"/>
    </source>
</evidence>
<dbReference type="InterPro" id="IPR050695">
    <property type="entry name" value="N-acetylmuramoyl_amidase_3"/>
</dbReference>
<dbReference type="Pfam" id="PF00395">
    <property type="entry name" value="SLH"/>
    <property type="match status" value="3"/>
</dbReference>
<evidence type="ECO:0000313" key="5">
    <source>
        <dbReference type="EMBL" id="MDQ0339878.1"/>
    </source>
</evidence>
<feature type="chain" id="PRO_5047335803" evidence="3">
    <location>
        <begin position="31"/>
        <end position="410"/>
    </location>
</feature>
<dbReference type="PROSITE" id="PS51272">
    <property type="entry name" value="SLH"/>
    <property type="match status" value="3"/>
</dbReference>
<keyword evidence="2" id="KW-0378">Hydrolase</keyword>
<dbReference type="Proteomes" id="UP001232445">
    <property type="component" value="Unassembled WGS sequence"/>
</dbReference>
<dbReference type="SUPFAM" id="SSF53187">
    <property type="entry name" value="Zn-dependent exopeptidases"/>
    <property type="match status" value="1"/>
</dbReference>
<comment type="caution">
    <text evidence="5">The sequence shown here is derived from an EMBL/GenBank/DDBJ whole genome shotgun (WGS) entry which is preliminary data.</text>
</comment>